<proteinExistence type="predicted"/>
<organism evidence="3">
    <name type="scientific">Physcomitrium patens</name>
    <name type="common">Spreading-leaved earth moss</name>
    <name type="synonym">Physcomitrella patens</name>
    <dbReference type="NCBI Taxonomy" id="3218"/>
    <lineage>
        <taxon>Eukaryota</taxon>
        <taxon>Viridiplantae</taxon>
        <taxon>Streptophyta</taxon>
        <taxon>Embryophyta</taxon>
        <taxon>Bryophyta</taxon>
        <taxon>Bryophytina</taxon>
        <taxon>Bryopsida</taxon>
        <taxon>Funariidae</taxon>
        <taxon>Funariales</taxon>
        <taxon>Funariaceae</taxon>
        <taxon>Physcomitrium</taxon>
    </lineage>
</organism>
<dbReference type="EMBL" id="ABEU02000009">
    <property type="protein sequence ID" value="PNR47893.1"/>
    <property type="molecule type" value="Genomic_DNA"/>
</dbReference>
<accession>A0A2K1K298</accession>
<reference evidence="3 5" key="2">
    <citation type="journal article" date="2018" name="Plant J.">
        <title>The Physcomitrella patens chromosome-scale assembly reveals moss genome structure and evolution.</title>
        <authorList>
            <person name="Lang D."/>
            <person name="Ullrich K.K."/>
            <person name="Murat F."/>
            <person name="Fuchs J."/>
            <person name="Jenkins J."/>
            <person name="Haas F.B."/>
            <person name="Piednoel M."/>
            <person name="Gundlach H."/>
            <person name="Van Bel M."/>
            <person name="Meyberg R."/>
            <person name="Vives C."/>
            <person name="Morata J."/>
            <person name="Symeonidi A."/>
            <person name="Hiss M."/>
            <person name="Muchero W."/>
            <person name="Kamisugi Y."/>
            <person name="Saleh O."/>
            <person name="Blanc G."/>
            <person name="Decker E.L."/>
            <person name="van Gessel N."/>
            <person name="Grimwood J."/>
            <person name="Hayes R.D."/>
            <person name="Graham S.W."/>
            <person name="Gunter L.E."/>
            <person name="McDaniel S.F."/>
            <person name="Hoernstein S.N.W."/>
            <person name="Larsson A."/>
            <person name="Li F.W."/>
            <person name="Perroud P.F."/>
            <person name="Phillips J."/>
            <person name="Ranjan P."/>
            <person name="Rokshar D.S."/>
            <person name="Rothfels C.J."/>
            <person name="Schneider L."/>
            <person name="Shu S."/>
            <person name="Stevenson D.W."/>
            <person name="Thummler F."/>
            <person name="Tillich M."/>
            <person name="Villarreal Aguilar J.C."/>
            <person name="Widiez T."/>
            <person name="Wong G.K."/>
            <person name="Wymore A."/>
            <person name="Zhang Y."/>
            <person name="Zimmer A.D."/>
            <person name="Quatrano R.S."/>
            <person name="Mayer K.F.X."/>
            <person name="Goodstein D."/>
            <person name="Casacuberta J.M."/>
            <person name="Vandepoele K."/>
            <person name="Reski R."/>
            <person name="Cuming A.C."/>
            <person name="Tuskan G.A."/>
            <person name="Maumus F."/>
            <person name="Salse J."/>
            <person name="Schmutz J."/>
            <person name="Rensing S.A."/>
        </authorList>
    </citation>
    <scope>NUCLEOTIDE SEQUENCE [LARGE SCALE GENOMIC DNA]</scope>
    <source>
        <strain evidence="4 5">cv. Gransden 2004</strain>
    </source>
</reference>
<feature type="compositionally biased region" description="Polar residues" evidence="1">
    <location>
        <begin position="32"/>
        <end position="42"/>
    </location>
</feature>
<sequence>MKRHIYKTTRAQSTAHAVNSREGDCAHLQEGETPTTRNQSASGFDGFVTSNRDYEEGGRQMEHDSVKNSVLCTKSYLPVSVIRRFCDDNSKPLLNIVPLLIGWVIDHVIGFPPSVKR</sequence>
<feature type="transmembrane region" description="Helical" evidence="2">
    <location>
        <begin position="93"/>
        <end position="111"/>
    </location>
</feature>
<reference evidence="4" key="3">
    <citation type="submission" date="2020-12" db="UniProtKB">
        <authorList>
            <consortium name="EnsemblPlants"/>
        </authorList>
    </citation>
    <scope>IDENTIFICATION</scope>
</reference>
<dbReference type="EnsemblPlants" id="Pp3c9_6210V3.1">
    <property type="protein sequence ID" value="Pp3c9_6210V3.1"/>
    <property type="gene ID" value="Pp3c9_6210"/>
</dbReference>
<dbReference type="Gramene" id="Pp3c9_6210V3.1">
    <property type="protein sequence ID" value="Pp3c9_6210V3.1"/>
    <property type="gene ID" value="Pp3c9_6210"/>
</dbReference>
<name>A0A2K1K298_PHYPA</name>
<dbReference type="Proteomes" id="UP000006727">
    <property type="component" value="Chromosome 9"/>
</dbReference>
<keyword evidence="2" id="KW-1133">Transmembrane helix</keyword>
<dbReference type="AlphaFoldDB" id="A0A2K1K298"/>
<feature type="region of interest" description="Disordered" evidence="1">
    <location>
        <begin position="28"/>
        <end position="47"/>
    </location>
</feature>
<protein>
    <submittedName>
        <fullName evidence="3 4">Uncharacterized protein</fullName>
    </submittedName>
</protein>
<evidence type="ECO:0000256" key="2">
    <source>
        <dbReference type="SAM" id="Phobius"/>
    </source>
</evidence>
<evidence type="ECO:0000256" key="1">
    <source>
        <dbReference type="SAM" id="MobiDB-lite"/>
    </source>
</evidence>
<keyword evidence="2" id="KW-0812">Transmembrane</keyword>
<reference evidence="3 5" key="1">
    <citation type="journal article" date="2008" name="Science">
        <title>The Physcomitrella genome reveals evolutionary insights into the conquest of land by plants.</title>
        <authorList>
            <person name="Rensing S."/>
            <person name="Lang D."/>
            <person name="Zimmer A."/>
            <person name="Terry A."/>
            <person name="Salamov A."/>
            <person name="Shapiro H."/>
            <person name="Nishiyama T."/>
            <person name="Perroud P.-F."/>
            <person name="Lindquist E."/>
            <person name="Kamisugi Y."/>
            <person name="Tanahashi T."/>
            <person name="Sakakibara K."/>
            <person name="Fujita T."/>
            <person name="Oishi K."/>
            <person name="Shin-I T."/>
            <person name="Kuroki Y."/>
            <person name="Toyoda A."/>
            <person name="Suzuki Y."/>
            <person name="Hashimoto A."/>
            <person name="Yamaguchi K."/>
            <person name="Sugano A."/>
            <person name="Kohara Y."/>
            <person name="Fujiyama A."/>
            <person name="Anterola A."/>
            <person name="Aoki S."/>
            <person name="Ashton N."/>
            <person name="Barbazuk W.B."/>
            <person name="Barker E."/>
            <person name="Bennetzen J."/>
            <person name="Bezanilla M."/>
            <person name="Blankenship R."/>
            <person name="Cho S.H."/>
            <person name="Dutcher S."/>
            <person name="Estelle M."/>
            <person name="Fawcett J.A."/>
            <person name="Gundlach H."/>
            <person name="Hanada K."/>
            <person name="Heyl A."/>
            <person name="Hicks K.A."/>
            <person name="Hugh J."/>
            <person name="Lohr M."/>
            <person name="Mayer K."/>
            <person name="Melkozernov A."/>
            <person name="Murata T."/>
            <person name="Nelson D."/>
            <person name="Pils B."/>
            <person name="Prigge M."/>
            <person name="Reiss B."/>
            <person name="Renner T."/>
            <person name="Rombauts S."/>
            <person name="Rushton P."/>
            <person name="Sanderfoot A."/>
            <person name="Schween G."/>
            <person name="Shiu S.-H."/>
            <person name="Stueber K."/>
            <person name="Theodoulou F.L."/>
            <person name="Tu H."/>
            <person name="Van de Peer Y."/>
            <person name="Verrier P.J."/>
            <person name="Waters E."/>
            <person name="Wood A."/>
            <person name="Yang L."/>
            <person name="Cove D."/>
            <person name="Cuming A."/>
            <person name="Hasebe M."/>
            <person name="Lucas S."/>
            <person name="Mishler D.B."/>
            <person name="Reski R."/>
            <person name="Grigoriev I."/>
            <person name="Quatrano R.S."/>
            <person name="Boore J.L."/>
        </authorList>
    </citation>
    <scope>NUCLEOTIDE SEQUENCE [LARGE SCALE GENOMIC DNA]</scope>
    <source>
        <strain evidence="4 5">cv. Gransden 2004</strain>
    </source>
</reference>
<evidence type="ECO:0000313" key="5">
    <source>
        <dbReference type="Proteomes" id="UP000006727"/>
    </source>
</evidence>
<dbReference type="InParanoid" id="A0A2K1K298"/>
<keyword evidence="5" id="KW-1185">Reference proteome</keyword>
<evidence type="ECO:0000313" key="4">
    <source>
        <dbReference type="EnsemblPlants" id="Pp3c9_6210V3.1"/>
    </source>
</evidence>
<evidence type="ECO:0000313" key="3">
    <source>
        <dbReference type="EMBL" id="PNR47893.1"/>
    </source>
</evidence>
<gene>
    <name evidence="3" type="ORF">PHYPA_012366</name>
</gene>
<keyword evidence="2" id="KW-0472">Membrane</keyword>